<organism evidence="2 3">
    <name type="scientific">Corynebacterium testudinoris</name>
    <dbReference type="NCBI Taxonomy" id="136857"/>
    <lineage>
        <taxon>Bacteria</taxon>
        <taxon>Bacillati</taxon>
        <taxon>Actinomycetota</taxon>
        <taxon>Actinomycetes</taxon>
        <taxon>Mycobacteriales</taxon>
        <taxon>Corynebacteriaceae</taxon>
        <taxon>Corynebacterium</taxon>
    </lineage>
</organism>
<dbReference type="Pfam" id="PF00271">
    <property type="entry name" value="Helicase_C"/>
    <property type="match status" value="1"/>
</dbReference>
<dbReference type="InterPro" id="IPR052933">
    <property type="entry name" value="DNA_Protect_Modify"/>
</dbReference>
<dbReference type="PANTHER" id="PTHR41313:SF1">
    <property type="entry name" value="DNA METHYLASE ADENINE-SPECIFIC DOMAIN-CONTAINING PROTEIN"/>
    <property type="match status" value="1"/>
</dbReference>
<sequence length="484" mass="53490">MARGMDRERIRFIHDWDDRRLQLFDDCNNGQVDVLIGNTEKLGTGANIQARCVGIHHADVPWRPADLEQRLGRGLRQGNQNGDLFEAVYIGSGTHDAFSWGTVSRKAKFIEQFYRADQELRDMEPLEGSGDAMAHHKAIATGNPAFVRQMELQRAVADLESGEMEHEAMRTSNARELANAKMMLPQQQALAARLNALTPQAQEWVDAEVEQRTWTIAGSTYRKRTDATAALTAALAQIARDRQIEPVPVANIGGVEMKARYSYEHSALILSTPTGTHPDGVAENIVRDDLHRTEEEEKTLSQKRSGVLARLEGGVSSIITRAQWAGADLEKIRSTIDTLENQPAASPYPRLQELSDARQELAAVNQQIAHFNSSAAERQAQAAYEARLAAKGRVPGFSLALNPTTYMVEEGIEAHPSSPQPSTVDEHGWIVDESSKQHTQGRSLLNLVDPALPGEKANARSGSLDFTHAHEWETVSSDHYSPDM</sequence>
<name>A0A0G3H7R0_9CORY</name>
<dbReference type="STRING" id="136857.CTEST_06765"/>
<gene>
    <name evidence="2" type="ORF">CTEST_06765</name>
</gene>
<dbReference type="InterPro" id="IPR001650">
    <property type="entry name" value="Helicase_C-like"/>
</dbReference>
<reference evidence="3" key="2">
    <citation type="submission" date="2015-05" db="EMBL/GenBank/DDBJ databases">
        <title>Complete genome sequence of Corynebacterium testudinoris DSM 44614, recovered from necrotic lesions in the mouth of a tortoise.</title>
        <authorList>
            <person name="Ruckert C."/>
            <person name="Albersmeier A."/>
            <person name="Winkler A."/>
            <person name="Tauch A."/>
        </authorList>
    </citation>
    <scope>NUCLEOTIDE SEQUENCE [LARGE SCALE GENOMIC DNA]</scope>
    <source>
        <strain evidence="3">DSM 44614</strain>
    </source>
</reference>
<feature type="domain" description="Helicase C-terminal" evidence="1">
    <location>
        <begin position="18"/>
        <end position="78"/>
    </location>
</feature>
<dbReference type="KEGG" id="cted:CTEST_06765"/>
<dbReference type="AlphaFoldDB" id="A0A0G3H7R0"/>
<reference evidence="2 3" key="1">
    <citation type="journal article" date="2015" name="Genome Announc.">
        <title>Complete Genome Sequence of the Type Strain Corynebacterium testudinoris DSM 44614, Recovered from Necrotic Lesions in the Mouth of a Tortoise.</title>
        <authorList>
            <person name="Ruckert C."/>
            <person name="Kriete M."/>
            <person name="Jaenicke S."/>
            <person name="Winkler A."/>
            <person name="Tauch A."/>
        </authorList>
    </citation>
    <scope>NUCLEOTIDE SEQUENCE [LARGE SCALE GENOMIC DNA]</scope>
    <source>
        <strain evidence="2 3">DSM 44614</strain>
    </source>
</reference>
<evidence type="ECO:0000313" key="3">
    <source>
        <dbReference type="Proteomes" id="UP000035540"/>
    </source>
</evidence>
<accession>A0A0G3H7R0</accession>
<dbReference type="EMBL" id="CP011545">
    <property type="protein sequence ID" value="AKK08790.1"/>
    <property type="molecule type" value="Genomic_DNA"/>
</dbReference>
<dbReference type="PATRIC" id="fig|136857.5.peg.1344"/>
<proteinExistence type="predicted"/>
<evidence type="ECO:0000313" key="2">
    <source>
        <dbReference type="EMBL" id="AKK08790.1"/>
    </source>
</evidence>
<dbReference type="Proteomes" id="UP000035540">
    <property type="component" value="Chromosome"/>
</dbReference>
<evidence type="ECO:0000259" key="1">
    <source>
        <dbReference type="Pfam" id="PF00271"/>
    </source>
</evidence>
<dbReference type="SUPFAM" id="SSF52540">
    <property type="entry name" value="P-loop containing nucleoside triphosphate hydrolases"/>
    <property type="match status" value="1"/>
</dbReference>
<dbReference type="Gene3D" id="3.40.50.300">
    <property type="entry name" value="P-loop containing nucleotide triphosphate hydrolases"/>
    <property type="match status" value="1"/>
</dbReference>
<protein>
    <recommendedName>
        <fullName evidence="1">Helicase C-terminal domain-containing protein</fullName>
    </recommendedName>
</protein>
<dbReference type="InterPro" id="IPR027417">
    <property type="entry name" value="P-loop_NTPase"/>
</dbReference>
<keyword evidence="3" id="KW-1185">Reference proteome</keyword>
<dbReference type="PANTHER" id="PTHR41313">
    <property type="entry name" value="ADENINE-SPECIFIC METHYLTRANSFERASE"/>
    <property type="match status" value="1"/>
</dbReference>